<keyword evidence="14" id="KW-1185">Reference proteome</keyword>
<organism evidence="13 14">
    <name type="scientific">Aspergillus felis</name>
    <dbReference type="NCBI Taxonomy" id="1287682"/>
    <lineage>
        <taxon>Eukaryota</taxon>
        <taxon>Fungi</taxon>
        <taxon>Dikarya</taxon>
        <taxon>Ascomycota</taxon>
        <taxon>Pezizomycotina</taxon>
        <taxon>Eurotiomycetes</taxon>
        <taxon>Eurotiomycetidae</taxon>
        <taxon>Eurotiales</taxon>
        <taxon>Aspergillaceae</taxon>
        <taxon>Aspergillus</taxon>
        <taxon>Aspergillus subgen. Fumigati</taxon>
    </lineage>
</organism>
<evidence type="ECO:0000256" key="4">
    <source>
        <dbReference type="ARBA" id="ARBA00022603"/>
    </source>
</evidence>
<name>A0A8H6QZD0_9EURO</name>
<dbReference type="Proteomes" id="UP000641853">
    <property type="component" value="Unassembled WGS sequence"/>
</dbReference>
<evidence type="ECO:0000256" key="2">
    <source>
        <dbReference type="ARBA" id="ARBA00007228"/>
    </source>
</evidence>
<dbReference type="SUPFAM" id="SSF75217">
    <property type="entry name" value="alpha/beta knot"/>
    <property type="match status" value="1"/>
</dbReference>
<dbReference type="EMBL" id="JACBAE010001311">
    <property type="protein sequence ID" value="KAF7165935.1"/>
    <property type="molecule type" value="Genomic_DNA"/>
</dbReference>
<protein>
    <recommendedName>
        <fullName evidence="9">rRNA methyltransferase 1, mitochondrial</fullName>
    </recommendedName>
</protein>
<dbReference type="InterPro" id="IPR047182">
    <property type="entry name" value="MRM1"/>
</dbReference>
<comment type="subcellular location">
    <subcellularLocation>
        <location evidence="1">Mitochondrion</location>
    </subcellularLocation>
</comment>
<dbReference type="Proteomes" id="UP000654922">
    <property type="component" value="Unassembled WGS sequence"/>
</dbReference>
<gene>
    <name evidence="12" type="ORF">CNMCM5623_009927</name>
    <name evidence="13" type="ORF">CNMCM7691_000935</name>
</gene>
<dbReference type="GO" id="GO:0005739">
    <property type="term" value="C:mitochondrion"/>
    <property type="evidence" value="ECO:0007669"/>
    <property type="project" value="UniProtKB-SubCell"/>
</dbReference>
<dbReference type="InterPro" id="IPR029028">
    <property type="entry name" value="Alpha/beta_knot_MTases"/>
</dbReference>
<dbReference type="AlphaFoldDB" id="A0A8H6QZD0"/>
<comment type="caution">
    <text evidence="13">The sequence shown here is derived from an EMBL/GenBank/DDBJ whole genome shotgun (WGS) entry which is preliminary data.</text>
</comment>
<dbReference type="OrthoDB" id="270651at2759"/>
<dbReference type="PANTHER" id="PTHR46103:SF1">
    <property type="entry name" value="RRNA METHYLTRANSFERASE 1, MITOCHONDRIAL"/>
    <property type="match status" value="1"/>
</dbReference>
<sequence>MFLNAPLRALGTCLQPSRAPSLPLRSIRNASLNSAIGRGIRKTQSVEGRNQPQKSSTSNSDESRGRRHVGQSESRKDVAIKAFDEDEFIKTGRFRGLKSKQDASLPEPRRPRIQAEERPKTIKEQRKERDRQERSRLNRGEKRFTDREPEQKKKHVLVPDSVPYTTPASEFIYGTSAVEAALRSGRRQLYKLYIYQGDNEELGPTRSMLRKLALSKNIKVKMAYAGWDRLFDQMSSGRPHNGCILDASPLPQLPVKSLCAAPTLGADEFSVVLAPQSKEEAVVNSTNNRIPVRHLPGKTRYPVVLLLDGITDTGNLGAIIRSAYYLGIDAIVFAGRNCAPLSPVTIKASAGAAENMPLIKVSNEVDFIQQSKANGWRFFAADAPMPGSSFSDTSGDIDLTRNTLTQAPSVIMLGSEGFGLSAHIKSHADSIVSIPGARNVSEWGYEKDPARVDSLNVSVAAAVLMEKFLQIPILITEVAPKKTVNK</sequence>
<feature type="region of interest" description="Disordered" evidence="10">
    <location>
        <begin position="35"/>
        <end position="78"/>
    </location>
</feature>
<keyword evidence="5" id="KW-0808">Transferase</keyword>
<evidence type="ECO:0000313" key="14">
    <source>
        <dbReference type="Proteomes" id="UP000641853"/>
    </source>
</evidence>
<evidence type="ECO:0000259" key="11">
    <source>
        <dbReference type="SMART" id="SM00967"/>
    </source>
</evidence>
<dbReference type="Pfam" id="PF00588">
    <property type="entry name" value="SpoU_methylase"/>
    <property type="match status" value="1"/>
</dbReference>
<dbReference type="GO" id="GO:0003723">
    <property type="term" value="F:RNA binding"/>
    <property type="evidence" value="ECO:0007669"/>
    <property type="project" value="InterPro"/>
</dbReference>
<feature type="domain" description="RNA 2-O ribose methyltransferase substrate binding" evidence="11">
    <location>
        <begin position="171"/>
        <end position="253"/>
    </location>
</feature>
<dbReference type="InterPro" id="IPR001537">
    <property type="entry name" value="SpoU_MeTrfase"/>
</dbReference>
<evidence type="ECO:0000313" key="13">
    <source>
        <dbReference type="EMBL" id="KAF7181638.1"/>
    </source>
</evidence>
<dbReference type="GO" id="GO:0016435">
    <property type="term" value="F:rRNA (guanine) methyltransferase activity"/>
    <property type="evidence" value="ECO:0007669"/>
    <property type="project" value="TreeGrafter"/>
</dbReference>
<dbReference type="InterPro" id="IPR047261">
    <property type="entry name" value="MRM1_MeTrfase_dom"/>
</dbReference>
<evidence type="ECO:0000256" key="5">
    <source>
        <dbReference type="ARBA" id="ARBA00022679"/>
    </source>
</evidence>
<evidence type="ECO:0000256" key="1">
    <source>
        <dbReference type="ARBA" id="ARBA00004173"/>
    </source>
</evidence>
<proteinExistence type="inferred from homology"/>
<dbReference type="FunFam" id="3.30.1330.30:FF:000035">
    <property type="entry name" value="TrmH family RNA methyltransferase"/>
    <property type="match status" value="1"/>
</dbReference>
<evidence type="ECO:0000313" key="12">
    <source>
        <dbReference type="EMBL" id="KAF7165935.1"/>
    </source>
</evidence>
<dbReference type="CDD" id="cd18105">
    <property type="entry name" value="SpoU-like_MRM1"/>
    <property type="match status" value="1"/>
</dbReference>
<evidence type="ECO:0000256" key="6">
    <source>
        <dbReference type="ARBA" id="ARBA00022691"/>
    </source>
</evidence>
<feature type="compositionally biased region" description="Basic and acidic residues" evidence="10">
    <location>
        <begin position="107"/>
        <end position="151"/>
    </location>
</feature>
<keyword evidence="3" id="KW-0698">rRNA processing</keyword>
<evidence type="ECO:0000256" key="9">
    <source>
        <dbReference type="ARBA" id="ARBA00034881"/>
    </source>
</evidence>
<evidence type="ECO:0000256" key="3">
    <source>
        <dbReference type="ARBA" id="ARBA00022552"/>
    </source>
</evidence>
<dbReference type="PANTHER" id="PTHR46103">
    <property type="entry name" value="RRNA METHYLTRANSFERASE 1, MITOCHONDRIAL"/>
    <property type="match status" value="1"/>
</dbReference>
<keyword evidence="6" id="KW-0949">S-adenosyl-L-methionine</keyword>
<evidence type="ECO:0000256" key="7">
    <source>
        <dbReference type="ARBA" id="ARBA00022946"/>
    </source>
</evidence>
<evidence type="ECO:0000256" key="8">
    <source>
        <dbReference type="ARBA" id="ARBA00023128"/>
    </source>
</evidence>
<dbReference type="SMART" id="SM00967">
    <property type="entry name" value="SpoU_sub_bind"/>
    <property type="match status" value="1"/>
</dbReference>
<feature type="compositionally biased region" description="Polar residues" evidence="10">
    <location>
        <begin position="42"/>
        <end position="60"/>
    </location>
</feature>
<dbReference type="InterPro" id="IPR029064">
    <property type="entry name" value="Ribosomal_eL30-like_sf"/>
</dbReference>
<feature type="region of interest" description="Disordered" evidence="10">
    <location>
        <begin position="94"/>
        <end position="153"/>
    </location>
</feature>
<keyword evidence="4" id="KW-0489">Methyltransferase</keyword>
<dbReference type="InterPro" id="IPR013123">
    <property type="entry name" value="SpoU_subst-bd"/>
</dbReference>
<keyword evidence="7" id="KW-0809">Transit peptide</keyword>
<dbReference type="EMBL" id="JACBAG010001806">
    <property type="protein sequence ID" value="KAF7181638.1"/>
    <property type="molecule type" value="Genomic_DNA"/>
</dbReference>
<dbReference type="Pfam" id="PF08032">
    <property type="entry name" value="SpoU_sub_bind"/>
    <property type="match status" value="1"/>
</dbReference>
<keyword evidence="8" id="KW-0496">Mitochondrion</keyword>
<dbReference type="Gene3D" id="3.30.1330.30">
    <property type="match status" value="1"/>
</dbReference>
<evidence type="ECO:0000256" key="10">
    <source>
        <dbReference type="SAM" id="MobiDB-lite"/>
    </source>
</evidence>
<comment type="similarity">
    <text evidence="2">Belongs to the class IV-like SAM-binding methyltransferase superfamily. RNA methyltransferase TrmH family.</text>
</comment>
<dbReference type="SUPFAM" id="SSF55315">
    <property type="entry name" value="L30e-like"/>
    <property type="match status" value="1"/>
</dbReference>
<reference evidence="13" key="1">
    <citation type="submission" date="2020-06" db="EMBL/GenBank/DDBJ databases">
        <title>Draft genome sequences of strains closely related to Aspergillus parafelis and Aspergillus hiratsukae.</title>
        <authorList>
            <person name="Dos Santos R.A.C."/>
            <person name="Rivero-Menendez O."/>
            <person name="Steenwyk J.L."/>
            <person name="Mead M.E."/>
            <person name="Goldman G.H."/>
            <person name="Alastruey-Izquierdo A."/>
            <person name="Rokas A."/>
        </authorList>
    </citation>
    <scope>NUCLEOTIDE SEQUENCE</scope>
    <source>
        <strain evidence="12">CNM-CM5623</strain>
        <strain evidence="13">CNM-CM7691</strain>
    </source>
</reference>
<dbReference type="InterPro" id="IPR029026">
    <property type="entry name" value="tRNA_m1G_MTases_N"/>
</dbReference>
<dbReference type="FunFam" id="3.40.1280.10:FF:000030">
    <property type="entry name" value="RNA methyltransferase, TrmH family family"/>
    <property type="match status" value="1"/>
</dbReference>
<accession>A0A8H6QZD0</accession>
<dbReference type="Gene3D" id="3.40.1280.10">
    <property type="match status" value="1"/>
</dbReference>